<dbReference type="RefSeq" id="WP_142026323.1">
    <property type="nucleotide sequence ID" value="NZ_VFQE01000001.1"/>
</dbReference>
<keyword evidence="10" id="KW-1185">Reference proteome</keyword>
<evidence type="ECO:0000256" key="7">
    <source>
        <dbReference type="ARBA" id="ARBA00023136"/>
    </source>
</evidence>
<proteinExistence type="inferred from homology"/>
<evidence type="ECO:0000256" key="3">
    <source>
        <dbReference type="ARBA" id="ARBA00022448"/>
    </source>
</evidence>
<accession>A0A543PII2</accession>
<feature type="transmembrane region" description="Helical" evidence="8">
    <location>
        <begin position="232"/>
        <end position="250"/>
    </location>
</feature>
<feature type="transmembrane region" description="Helical" evidence="8">
    <location>
        <begin position="190"/>
        <end position="220"/>
    </location>
</feature>
<evidence type="ECO:0000256" key="5">
    <source>
        <dbReference type="ARBA" id="ARBA00022692"/>
    </source>
</evidence>
<feature type="transmembrane region" description="Helical" evidence="8">
    <location>
        <begin position="142"/>
        <end position="170"/>
    </location>
</feature>
<reference evidence="9 10" key="1">
    <citation type="submission" date="2019-06" db="EMBL/GenBank/DDBJ databases">
        <title>Sequencing the genomes of 1000 actinobacteria strains.</title>
        <authorList>
            <person name="Klenk H.-P."/>
        </authorList>
    </citation>
    <scope>NUCLEOTIDE SEQUENCE [LARGE SCALE GENOMIC DNA]</scope>
    <source>
        <strain evidence="9 10">DSM 46837</strain>
    </source>
</reference>
<organism evidence="9 10">
    <name type="scientific">Blastococcus colisei</name>
    <dbReference type="NCBI Taxonomy" id="1564162"/>
    <lineage>
        <taxon>Bacteria</taxon>
        <taxon>Bacillati</taxon>
        <taxon>Actinomycetota</taxon>
        <taxon>Actinomycetes</taxon>
        <taxon>Geodermatophilales</taxon>
        <taxon>Geodermatophilaceae</taxon>
        <taxon>Blastococcus</taxon>
    </lineage>
</organism>
<keyword evidence="6 8" id="KW-1133">Transmembrane helix</keyword>
<keyword evidence="4 8" id="KW-1003">Cell membrane</keyword>
<comment type="caution">
    <text evidence="9">The sequence shown here is derived from an EMBL/GenBank/DDBJ whole genome shotgun (WGS) entry which is preliminary data.</text>
</comment>
<sequence length="252" mass="25573">MTPETVALLAAAGLLAGGVNAIAGGGSLISFPALLAAGYPAVTANVTNTVALFPGYAGSVVGGRPELGGQRARIRAIGVTSIVGAIGGAVLLLVSPGDVFSAIVPFLILLACALLVLQPWLARLVQRSSGSRKGDRSPTLQIGILLASVYGAYFGAGLGVLLLGVLGIFLPERLARTNALKNLLSLVINTVALIAFGIFGPVAWEAVLVVAVTSLVGGYLGARLARRIPSMLLRIIVVVYGVVVAVLLFLEG</sequence>
<name>A0A543PII2_9ACTN</name>
<gene>
    <name evidence="9" type="ORF">FHU33_3356</name>
</gene>
<evidence type="ECO:0000256" key="4">
    <source>
        <dbReference type="ARBA" id="ARBA00022475"/>
    </source>
</evidence>
<dbReference type="Pfam" id="PF01925">
    <property type="entry name" value="TauE"/>
    <property type="match status" value="1"/>
</dbReference>
<comment type="subcellular location">
    <subcellularLocation>
        <location evidence="1 8">Cell membrane</location>
        <topology evidence="1 8">Multi-pass membrane protein</topology>
    </subcellularLocation>
</comment>
<evidence type="ECO:0000313" key="10">
    <source>
        <dbReference type="Proteomes" id="UP000319865"/>
    </source>
</evidence>
<keyword evidence="5 8" id="KW-0812">Transmembrane</keyword>
<evidence type="ECO:0000256" key="1">
    <source>
        <dbReference type="ARBA" id="ARBA00004651"/>
    </source>
</evidence>
<dbReference type="EMBL" id="VFQE01000001">
    <property type="protein sequence ID" value="TQN43885.1"/>
    <property type="molecule type" value="Genomic_DNA"/>
</dbReference>
<keyword evidence="7 8" id="KW-0472">Membrane</keyword>
<dbReference type="InterPro" id="IPR002781">
    <property type="entry name" value="TM_pro_TauE-like"/>
</dbReference>
<keyword evidence="3" id="KW-0813">Transport</keyword>
<evidence type="ECO:0000256" key="2">
    <source>
        <dbReference type="ARBA" id="ARBA00009142"/>
    </source>
</evidence>
<comment type="similarity">
    <text evidence="2 8">Belongs to the 4-toluene sulfonate uptake permease (TSUP) (TC 2.A.102) family.</text>
</comment>
<dbReference type="AlphaFoldDB" id="A0A543PII2"/>
<feature type="transmembrane region" description="Helical" evidence="8">
    <location>
        <begin position="31"/>
        <end position="53"/>
    </location>
</feature>
<dbReference type="InterPro" id="IPR052017">
    <property type="entry name" value="TSUP"/>
</dbReference>
<feature type="transmembrane region" description="Helical" evidence="8">
    <location>
        <begin position="100"/>
        <end position="121"/>
    </location>
</feature>
<dbReference type="GO" id="GO:0005886">
    <property type="term" value="C:plasma membrane"/>
    <property type="evidence" value="ECO:0007669"/>
    <property type="project" value="UniProtKB-SubCell"/>
</dbReference>
<dbReference type="PANTHER" id="PTHR30269">
    <property type="entry name" value="TRANSMEMBRANE PROTEIN YFCA"/>
    <property type="match status" value="1"/>
</dbReference>
<evidence type="ECO:0000256" key="8">
    <source>
        <dbReference type="RuleBase" id="RU363041"/>
    </source>
</evidence>
<evidence type="ECO:0000256" key="6">
    <source>
        <dbReference type="ARBA" id="ARBA00022989"/>
    </source>
</evidence>
<dbReference type="PANTHER" id="PTHR30269:SF0">
    <property type="entry name" value="MEMBRANE TRANSPORTER PROTEIN YFCA-RELATED"/>
    <property type="match status" value="1"/>
</dbReference>
<dbReference type="OrthoDB" id="3782574at2"/>
<dbReference type="Proteomes" id="UP000319865">
    <property type="component" value="Unassembled WGS sequence"/>
</dbReference>
<feature type="transmembrane region" description="Helical" evidence="8">
    <location>
        <begin position="74"/>
        <end position="94"/>
    </location>
</feature>
<evidence type="ECO:0000313" key="9">
    <source>
        <dbReference type="EMBL" id="TQN43885.1"/>
    </source>
</evidence>
<protein>
    <recommendedName>
        <fullName evidence="8">Probable membrane transporter protein</fullName>
    </recommendedName>
</protein>